<feature type="transmembrane region" description="Helical" evidence="8">
    <location>
        <begin position="259"/>
        <end position="278"/>
    </location>
</feature>
<dbReference type="GO" id="GO:0050909">
    <property type="term" value="P:sensory perception of taste"/>
    <property type="evidence" value="ECO:0007669"/>
    <property type="project" value="InterPro"/>
</dbReference>
<dbReference type="InterPro" id="IPR013604">
    <property type="entry name" value="7TM_chemorcpt"/>
</dbReference>
<proteinExistence type="inferred from homology"/>
<evidence type="ECO:0000256" key="7">
    <source>
        <dbReference type="ARBA" id="ARBA00023224"/>
    </source>
</evidence>
<evidence type="ECO:0000256" key="1">
    <source>
        <dbReference type="ARBA" id="ARBA00004651"/>
    </source>
</evidence>
<dbReference type="OrthoDB" id="6478931at2759"/>
<keyword evidence="6 8" id="KW-0675">Receptor</keyword>
<evidence type="ECO:0000313" key="10">
    <source>
        <dbReference type="RefSeq" id="XP_034102052.1"/>
    </source>
</evidence>
<feature type="transmembrane region" description="Helical" evidence="8">
    <location>
        <begin position="298"/>
        <end position="321"/>
    </location>
</feature>
<comment type="subcellular location">
    <subcellularLocation>
        <location evidence="1 8">Cell membrane</location>
        <topology evidence="1 8">Multi-pass membrane protein</topology>
    </subcellularLocation>
</comment>
<dbReference type="PANTHER" id="PTHR21143">
    <property type="entry name" value="INVERTEBRATE GUSTATORY RECEPTOR"/>
    <property type="match status" value="1"/>
</dbReference>
<feature type="transmembrane region" description="Helical" evidence="8">
    <location>
        <begin position="163"/>
        <end position="184"/>
    </location>
</feature>
<dbReference type="Proteomes" id="UP000515160">
    <property type="component" value="Chromosome 3"/>
</dbReference>
<keyword evidence="2 8" id="KW-1003">Cell membrane</keyword>
<evidence type="ECO:0000256" key="2">
    <source>
        <dbReference type="ARBA" id="ARBA00022475"/>
    </source>
</evidence>
<comment type="function">
    <text evidence="8">Gustatory receptor which mediates acceptance or avoidance behavior, depending on its substrates.</text>
</comment>
<dbReference type="GO" id="GO:0043025">
    <property type="term" value="C:neuronal cell body"/>
    <property type="evidence" value="ECO:0007669"/>
    <property type="project" value="TreeGrafter"/>
</dbReference>
<dbReference type="GO" id="GO:0008049">
    <property type="term" value="P:male courtship behavior"/>
    <property type="evidence" value="ECO:0007669"/>
    <property type="project" value="TreeGrafter"/>
</dbReference>
<feature type="transmembrane region" description="Helical" evidence="8">
    <location>
        <begin position="363"/>
        <end position="391"/>
    </location>
</feature>
<evidence type="ECO:0000256" key="4">
    <source>
        <dbReference type="ARBA" id="ARBA00022989"/>
    </source>
</evidence>
<accession>A0A6P8XXD8</accession>
<dbReference type="RefSeq" id="XP_034102052.1">
    <property type="nucleotide sequence ID" value="XM_034246161.1"/>
</dbReference>
<dbReference type="Pfam" id="PF08395">
    <property type="entry name" value="7tm_7"/>
    <property type="match status" value="1"/>
</dbReference>
<feature type="transmembrane region" description="Helical" evidence="8">
    <location>
        <begin position="77"/>
        <end position="93"/>
    </location>
</feature>
<evidence type="ECO:0000256" key="3">
    <source>
        <dbReference type="ARBA" id="ARBA00022692"/>
    </source>
</evidence>
<keyword evidence="4 8" id="KW-1133">Transmembrane helix</keyword>
<name>A0A6P8XXD8_DROAB</name>
<keyword evidence="9" id="KW-1185">Reference proteome</keyword>
<keyword evidence="3 8" id="KW-0812">Transmembrane</keyword>
<dbReference type="GO" id="GO:0007635">
    <property type="term" value="P:chemosensory behavior"/>
    <property type="evidence" value="ECO:0007669"/>
    <property type="project" value="TreeGrafter"/>
</dbReference>
<feature type="transmembrane region" description="Helical" evidence="8">
    <location>
        <begin position="113"/>
        <end position="129"/>
    </location>
</feature>
<dbReference type="GO" id="GO:0030425">
    <property type="term" value="C:dendrite"/>
    <property type="evidence" value="ECO:0007669"/>
    <property type="project" value="TreeGrafter"/>
</dbReference>
<evidence type="ECO:0000313" key="9">
    <source>
        <dbReference type="Proteomes" id="UP000515160"/>
    </source>
</evidence>
<keyword evidence="7 8" id="KW-0807">Transducer</keyword>
<feature type="transmembrane region" description="Helical" evidence="8">
    <location>
        <begin position="190"/>
        <end position="212"/>
    </location>
</feature>
<dbReference type="GO" id="GO:0030424">
    <property type="term" value="C:axon"/>
    <property type="evidence" value="ECO:0007669"/>
    <property type="project" value="TreeGrafter"/>
</dbReference>
<comment type="caution">
    <text evidence="8">Lacks conserved residue(s) required for the propagation of feature annotation.</text>
</comment>
<organism evidence="9 10">
    <name type="scientific">Drosophila albomicans</name>
    <name type="common">Fruit fly</name>
    <dbReference type="NCBI Taxonomy" id="7291"/>
    <lineage>
        <taxon>Eukaryota</taxon>
        <taxon>Metazoa</taxon>
        <taxon>Ecdysozoa</taxon>
        <taxon>Arthropoda</taxon>
        <taxon>Hexapoda</taxon>
        <taxon>Insecta</taxon>
        <taxon>Pterygota</taxon>
        <taxon>Neoptera</taxon>
        <taxon>Endopterygota</taxon>
        <taxon>Diptera</taxon>
        <taxon>Brachycera</taxon>
        <taxon>Muscomorpha</taxon>
        <taxon>Ephydroidea</taxon>
        <taxon>Drosophilidae</taxon>
        <taxon>Drosophila</taxon>
    </lineage>
</organism>
<evidence type="ECO:0000256" key="8">
    <source>
        <dbReference type="RuleBase" id="RU363108"/>
    </source>
</evidence>
<dbReference type="GO" id="GO:0007165">
    <property type="term" value="P:signal transduction"/>
    <property type="evidence" value="ECO:0007669"/>
    <property type="project" value="UniProtKB-KW"/>
</dbReference>
<protein>
    <recommendedName>
        <fullName evidence="8">Gustatory receptor</fullName>
    </recommendedName>
</protein>
<comment type="similarity">
    <text evidence="8">Belongs to the insect chemoreceptor superfamily. Gustatory receptor (GR) family.</text>
</comment>
<dbReference type="PANTHER" id="PTHR21143:SF133">
    <property type="entry name" value="GUSTATORY AND PHEROMONE RECEPTOR 32A-RELATED"/>
    <property type="match status" value="1"/>
</dbReference>
<dbReference type="GeneID" id="117566621"/>
<evidence type="ECO:0000256" key="6">
    <source>
        <dbReference type="ARBA" id="ARBA00023170"/>
    </source>
</evidence>
<reference evidence="10" key="1">
    <citation type="submission" date="2025-08" db="UniProtKB">
        <authorList>
            <consortium name="RefSeq"/>
        </authorList>
    </citation>
    <scope>IDENTIFICATION</scope>
    <source>
        <strain evidence="10">15112-1751.03</strain>
        <tissue evidence="10">Whole Adult</tissue>
    </source>
</reference>
<keyword evidence="5 8" id="KW-0472">Membrane</keyword>
<evidence type="ECO:0000256" key="5">
    <source>
        <dbReference type="ARBA" id="ARBA00023136"/>
    </source>
</evidence>
<dbReference type="GO" id="GO:0005886">
    <property type="term" value="C:plasma membrane"/>
    <property type="evidence" value="ECO:0007669"/>
    <property type="project" value="UniProtKB-SubCell"/>
</dbReference>
<dbReference type="AlphaFoldDB" id="A0A6P8XXD8"/>
<dbReference type="CTD" id="37726"/>
<gene>
    <name evidence="10" type="primary">LOC117566621</name>
</gene>
<feature type="transmembrane region" description="Helical" evidence="8">
    <location>
        <begin position="46"/>
        <end position="65"/>
    </location>
</feature>
<sequence length="410" mass="47958">MWLSKLKQASHKRRKIAAMHWEKRNWNLTLQLHKSNSDQLREELKLLLFICVLAGSAPIAVFPRYRSRCYDAVQQSWLIVLYAWLCFAAYWELLHGNIKLSDLEQKFYGIESMTYLIHVPCIMILSVSWKQKICAVFDRIAQFDLASGYIVERRNIGPCIRKHLLVVLILTSCYIPISYCFCQYEVNRTIIDLSTFVLPNILSGISFIPYFIMLQGVCRRMHCITVSLEAELRQEFPIQRDHLNQLRWQHINLLQFTKAVNQTFGVSILCVYVSSFFNVNTNLFLAYKNIENPDVSDWAWWTYILLWLFMHSAKVFIILFFNHAIQQEQTNCLTLLSKFQACSEDLLEAINHFMLQLQANVRAYVACGLIVLDYKFITALLMATTNVFIFFLQYEITYQALAVAANETKI</sequence>